<comment type="caution">
    <text evidence="3">The sequence shown here is derived from an EMBL/GenBank/DDBJ whole genome shotgun (WGS) entry which is preliminary data.</text>
</comment>
<dbReference type="Proteomes" id="UP000549882">
    <property type="component" value="Unassembled WGS sequence"/>
</dbReference>
<sequence>ATRYDKLATNFAATCYIAAIIIWWI</sequence>
<name>A0A7W9D500_9HYPH</name>
<feature type="transmembrane region" description="Helical" evidence="1">
    <location>
        <begin position="7"/>
        <end position="24"/>
    </location>
</feature>
<evidence type="ECO:0000313" key="2">
    <source>
        <dbReference type="EMBL" id="MBB5573699.1"/>
    </source>
</evidence>
<proteinExistence type="predicted"/>
<keyword evidence="1" id="KW-0812">Transmembrane</keyword>
<keyword evidence="4" id="KW-1185">Reference proteome</keyword>
<dbReference type="EMBL" id="JACHBI010000024">
    <property type="protein sequence ID" value="MBB5577760.1"/>
    <property type="molecule type" value="Genomic_DNA"/>
</dbReference>
<keyword evidence="1" id="KW-0472">Membrane</keyword>
<organism evidence="3 4">
    <name type="scientific">Rhizobium paranaense</name>
    <dbReference type="NCBI Taxonomy" id="1650438"/>
    <lineage>
        <taxon>Bacteria</taxon>
        <taxon>Pseudomonadati</taxon>
        <taxon>Pseudomonadota</taxon>
        <taxon>Alphaproteobacteria</taxon>
        <taxon>Hyphomicrobiales</taxon>
        <taxon>Rhizobiaceae</taxon>
        <taxon>Rhizobium/Agrobacterium group</taxon>
        <taxon>Rhizobium</taxon>
    </lineage>
</organism>
<evidence type="ECO:0000313" key="4">
    <source>
        <dbReference type="Proteomes" id="UP000549882"/>
    </source>
</evidence>
<reference evidence="3 4" key="1">
    <citation type="submission" date="2020-08" db="EMBL/GenBank/DDBJ databases">
        <title>Genomic Encyclopedia of Type Strains, Phase IV (KMG-V): Genome sequencing to study the core and pangenomes of soil and plant-associated prokaryotes.</title>
        <authorList>
            <person name="Whitman W."/>
        </authorList>
    </citation>
    <scope>NUCLEOTIDE SEQUENCE [LARGE SCALE GENOMIC DNA]</scope>
    <source>
        <strain evidence="3 4">SEMIA 4064</strain>
    </source>
</reference>
<gene>
    <name evidence="2" type="ORF">GGD50_002312</name>
    <name evidence="3" type="ORF">GGD50_006415</name>
</gene>
<evidence type="ECO:0000256" key="1">
    <source>
        <dbReference type="SAM" id="Phobius"/>
    </source>
</evidence>
<keyword evidence="1" id="KW-1133">Transmembrane helix</keyword>
<dbReference type="AlphaFoldDB" id="A0A7W9D500"/>
<feature type="non-terminal residue" evidence="3">
    <location>
        <position position="1"/>
    </location>
</feature>
<protein>
    <submittedName>
        <fullName evidence="3">Transposase</fullName>
    </submittedName>
</protein>
<accession>A0A7W9D500</accession>
<evidence type="ECO:0000313" key="3">
    <source>
        <dbReference type="EMBL" id="MBB5577760.1"/>
    </source>
</evidence>
<dbReference type="EMBL" id="JACHBI010000003">
    <property type="protein sequence ID" value="MBB5573699.1"/>
    <property type="molecule type" value="Genomic_DNA"/>
</dbReference>